<keyword evidence="5" id="KW-1185">Reference proteome</keyword>
<dbReference type="AlphaFoldDB" id="A0A9W6H2B0"/>
<reference evidence="4" key="2">
    <citation type="submission" date="2023-01" db="EMBL/GenBank/DDBJ databases">
        <authorList>
            <person name="Sun Q."/>
            <person name="Evtushenko L."/>
        </authorList>
    </citation>
    <scope>NUCLEOTIDE SEQUENCE</scope>
    <source>
        <strain evidence="4">VKM Ac-1020</strain>
    </source>
</reference>
<evidence type="ECO:0000259" key="3">
    <source>
        <dbReference type="Pfam" id="PF01266"/>
    </source>
</evidence>
<dbReference type="SUPFAM" id="SSF54373">
    <property type="entry name" value="FAD-linked reductases, C-terminal domain"/>
    <property type="match status" value="1"/>
</dbReference>
<dbReference type="Proteomes" id="UP001142462">
    <property type="component" value="Unassembled WGS sequence"/>
</dbReference>
<evidence type="ECO:0000256" key="2">
    <source>
        <dbReference type="SAM" id="MobiDB-lite"/>
    </source>
</evidence>
<dbReference type="InterPro" id="IPR006076">
    <property type="entry name" value="FAD-dep_OxRdtase"/>
</dbReference>
<dbReference type="EMBL" id="BSEJ01000003">
    <property type="protein sequence ID" value="GLJ60788.1"/>
    <property type="molecule type" value="Genomic_DNA"/>
</dbReference>
<dbReference type="PANTHER" id="PTHR13847">
    <property type="entry name" value="SARCOSINE DEHYDROGENASE-RELATED"/>
    <property type="match status" value="1"/>
</dbReference>
<dbReference type="Pfam" id="PF01266">
    <property type="entry name" value="DAO"/>
    <property type="match status" value="1"/>
</dbReference>
<keyword evidence="1" id="KW-0560">Oxidoreductase</keyword>
<gene>
    <name evidence="4" type="ORF">GCM10017576_09170</name>
</gene>
<evidence type="ECO:0000256" key="1">
    <source>
        <dbReference type="ARBA" id="ARBA00023002"/>
    </source>
</evidence>
<comment type="caution">
    <text evidence="4">The sequence shown here is derived from an EMBL/GenBank/DDBJ whole genome shotgun (WGS) entry which is preliminary data.</text>
</comment>
<accession>A0A9W6H2B0</accession>
<feature type="compositionally biased region" description="Basic and acidic residues" evidence="2">
    <location>
        <begin position="350"/>
        <end position="359"/>
    </location>
</feature>
<dbReference type="InterPro" id="IPR036188">
    <property type="entry name" value="FAD/NAD-bd_sf"/>
</dbReference>
<dbReference type="GO" id="GO:0016491">
    <property type="term" value="F:oxidoreductase activity"/>
    <property type="evidence" value="ECO:0007669"/>
    <property type="project" value="UniProtKB-KW"/>
</dbReference>
<dbReference type="Gene3D" id="3.30.9.10">
    <property type="entry name" value="D-Amino Acid Oxidase, subunit A, domain 2"/>
    <property type="match status" value="1"/>
</dbReference>
<evidence type="ECO:0000313" key="4">
    <source>
        <dbReference type="EMBL" id="GLJ60788.1"/>
    </source>
</evidence>
<feature type="region of interest" description="Disordered" evidence="2">
    <location>
        <begin position="337"/>
        <end position="359"/>
    </location>
</feature>
<proteinExistence type="predicted"/>
<protein>
    <submittedName>
        <fullName evidence="4">Glycine oxidase ThiO</fullName>
    </submittedName>
</protein>
<evidence type="ECO:0000313" key="5">
    <source>
        <dbReference type="Proteomes" id="UP001142462"/>
    </source>
</evidence>
<dbReference type="GO" id="GO:0005737">
    <property type="term" value="C:cytoplasm"/>
    <property type="evidence" value="ECO:0007669"/>
    <property type="project" value="TreeGrafter"/>
</dbReference>
<name>A0A9W6H2B0_9MICO</name>
<reference evidence="4" key="1">
    <citation type="journal article" date="2014" name="Int. J. Syst. Evol. Microbiol.">
        <title>Complete genome sequence of Corynebacterium casei LMG S-19264T (=DSM 44701T), isolated from a smear-ripened cheese.</title>
        <authorList>
            <consortium name="US DOE Joint Genome Institute (JGI-PGF)"/>
            <person name="Walter F."/>
            <person name="Albersmeier A."/>
            <person name="Kalinowski J."/>
            <person name="Ruckert C."/>
        </authorList>
    </citation>
    <scope>NUCLEOTIDE SEQUENCE</scope>
    <source>
        <strain evidence="4">VKM Ac-1020</strain>
    </source>
</reference>
<feature type="domain" description="FAD dependent oxidoreductase" evidence="3">
    <location>
        <begin position="5"/>
        <end position="314"/>
    </location>
</feature>
<sequence length="359" mass="36997">MRLIDPRPGDGATYAAAGMLSPAGELQHTERAAVALHRTAAAAYPDFVASLPGGAAACGYEAAPTLLVGVDDADRRRIVELVDAAPAVQAERRSVREARAAEPLLGPGLSCAYAADGDHRVDPRALVRALRGALAPSALRPLAARRLLRGRGGAVHGVELSDGTAIAAAEVVVANALGAADLGATPPGVLRPVHGDILRLHAAGLPRLAHTVRSLVRGRAVYLVPRVDGGLVVGATEREDADDAVSAGGVSALLRDAAEVMPLVDEYRFVEATARARPATPDHLPLVGRTAPGLVVATGTHRNGVLLAPLIADLCRRIVDDVAPPRGVEADLLDPGRFAPTRLQPGRDAAPCDREGVLA</sequence>
<dbReference type="PANTHER" id="PTHR13847:SF289">
    <property type="entry name" value="GLYCINE OXIDASE"/>
    <property type="match status" value="1"/>
</dbReference>
<dbReference type="SUPFAM" id="SSF51905">
    <property type="entry name" value="FAD/NAD(P)-binding domain"/>
    <property type="match status" value="1"/>
</dbReference>
<dbReference type="Gene3D" id="3.50.50.60">
    <property type="entry name" value="FAD/NAD(P)-binding domain"/>
    <property type="match status" value="1"/>
</dbReference>
<organism evidence="4 5">
    <name type="scientific">Microbacterium barkeri</name>
    <dbReference type="NCBI Taxonomy" id="33917"/>
    <lineage>
        <taxon>Bacteria</taxon>
        <taxon>Bacillati</taxon>
        <taxon>Actinomycetota</taxon>
        <taxon>Actinomycetes</taxon>
        <taxon>Micrococcales</taxon>
        <taxon>Microbacteriaceae</taxon>
        <taxon>Microbacterium</taxon>
    </lineage>
</organism>